<keyword evidence="7" id="KW-1003">Cell membrane</keyword>
<evidence type="ECO:0000256" key="1">
    <source>
        <dbReference type="ARBA" id="ARBA00004370"/>
    </source>
</evidence>
<sequence>MAVDVATIAKRYAVALFELSHDQNSDTETLAELAEIRKVILENPDLVKAIESAGMADSTKKELVEVIIKDASQLVTNLVKMTYDYRRFAILPAIINAYESLVDDAEGRLVADVTTAVALDDDQASRLSASIAQRFGVKTVEIKQTVDESLIGGVIVHADNQIVDGSLATKLSAIRSSIISG</sequence>
<dbReference type="Proteomes" id="UP000254912">
    <property type="component" value="Unassembled WGS sequence"/>
</dbReference>
<dbReference type="GO" id="GO:0046933">
    <property type="term" value="F:proton-transporting ATP synthase activity, rotational mechanism"/>
    <property type="evidence" value="ECO:0007669"/>
    <property type="project" value="UniProtKB-UniRule"/>
</dbReference>
<dbReference type="EMBL" id="QRAS01000002">
    <property type="protein sequence ID" value="RDL06609.1"/>
    <property type="molecule type" value="Genomic_DNA"/>
</dbReference>
<dbReference type="GO" id="GO:0005886">
    <property type="term" value="C:plasma membrane"/>
    <property type="evidence" value="ECO:0007669"/>
    <property type="project" value="UniProtKB-SubCell"/>
</dbReference>
<dbReference type="NCBIfam" id="TIGR01145">
    <property type="entry name" value="ATP_synt_delta"/>
    <property type="match status" value="1"/>
</dbReference>
<dbReference type="RefSeq" id="WP_070229389.1">
    <property type="nucleotide sequence ID" value="NZ_BJYO01000003.1"/>
</dbReference>
<evidence type="ECO:0000313" key="8">
    <source>
        <dbReference type="EMBL" id="RDL06609.1"/>
    </source>
</evidence>
<dbReference type="KEGG" id="wso:WSWS_00061"/>
<keyword evidence="6 7" id="KW-0066">ATP synthesis</keyword>
<dbReference type="InterPro" id="IPR000711">
    <property type="entry name" value="ATPase_OSCP/dsu"/>
</dbReference>
<evidence type="ECO:0000256" key="7">
    <source>
        <dbReference type="HAMAP-Rule" id="MF_01416"/>
    </source>
</evidence>
<evidence type="ECO:0000256" key="4">
    <source>
        <dbReference type="ARBA" id="ARBA00023065"/>
    </source>
</evidence>
<dbReference type="HAMAP" id="MF_01416">
    <property type="entry name" value="ATP_synth_delta_bact"/>
    <property type="match status" value="1"/>
</dbReference>
<evidence type="ECO:0000256" key="3">
    <source>
        <dbReference type="ARBA" id="ARBA00022781"/>
    </source>
</evidence>
<dbReference type="PRINTS" id="PR00125">
    <property type="entry name" value="ATPASEDELTA"/>
</dbReference>
<evidence type="ECO:0000313" key="9">
    <source>
        <dbReference type="Proteomes" id="UP000254912"/>
    </source>
</evidence>
<comment type="similarity">
    <text evidence="7">Belongs to the ATPase delta chain family.</text>
</comment>
<keyword evidence="5 7" id="KW-0472">Membrane</keyword>
<dbReference type="PANTHER" id="PTHR11910">
    <property type="entry name" value="ATP SYNTHASE DELTA CHAIN"/>
    <property type="match status" value="1"/>
</dbReference>
<dbReference type="GO" id="GO:0045259">
    <property type="term" value="C:proton-transporting ATP synthase complex"/>
    <property type="evidence" value="ECO:0007669"/>
    <property type="project" value="UniProtKB-KW"/>
</dbReference>
<comment type="function">
    <text evidence="7">F(1)F(0) ATP synthase produces ATP from ADP in the presence of a proton or sodium gradient. F-type ATPases consist of two structural domains, F(1) containing the extramembraneous catalytic core and F(0) containing the membrane proton channel, linked together by a central stalk and a peripheral stalk. During catalysis, ATP synthesis in the catalytic domain of F(1) is coupled via a rotary mechanism of the central stalk subunits to proton translocation.</text>
</comment>
<dbReference type="AlphaFoldDB" id="A0A288Q5B6"/>
<accession>A0A288Q5B6</accession>
<comment type="function">
    <text evidence="7">This protein is part of the stalk that links CF(0) to CF(1). It either transmits conformational changes from CF(0) to CF(1) or is implicated in proton conduction.</text>
</comment>
<protein>
    <recommendedName>
        <fullName evidence="7">ATP synthase subunit delta</fullName>
    </recommendedName>
    <alternativeName>
        <fullName evidence="7">ATP synthase F(1) sector subunit delta</fullName>
    </alternativeName>
    <alternativeName>
        <fullName evidence="7">F-type ATPase subunit delta</fullName>
        <shortName evidence="7">F-ATPase subunit delta</shortName>
    </alternativeName>
</protein>
<evidence type="ECO:0000256" key="6">
    <source>
        <dbReference type="ARBA" id="ARBA00023310"/>
    </source>
</evidence>
<comment type="subcellular location">
    <subcellularLocation>
        <location evidence="7">Cell membrane</location>
        <topology evidence="7">Peripheral membrane protein</topology>
    </subcellularLocation>
    <subcellularLocation>
        <location evidence="1">Membrane</location>
    </subcellularLocation>
</comment>
<dbReference type="Pfam" id="PF00213">
    <property type="entry name" value="OSCP"/>
    <property type="match status" value="1"/>
</dbReference>
<keyword evidence="3 7" id="KW-0375">Hydrogen ion transport</keyword>
<dbReference type="GeneID" id="94545274"/>
<keyword evidence="7" id="KW-0139">CF(1)</keyword>
<comment type="caution">
    <text evidence="8">The sequence shown here is derived from an EMBL/GenBank/DDBJ whole genome shotgun (WGS) entry which is preliminary data.</text>
</comment>
<organism evidence="8 9">
    <name type="scientific">Weissella soli</name>
    <dbReference type="NCBI Taxonomy" id="155866"/>
    <lineage>
        <taxon>Bacteria</taxon>
        <taxon>Bacillati</taxon>
        <taxon>Bacillota</taxon>
        <taxon>Bacilli</taxon>
        <taxon>Lactobacillales</taxon>
        <taxon>Lactobacillaceae</taxon>
        <taxon>Weissella</taxon>
    </lineage>
</organism>
<reference evidence="8 9" key="1">
    <citation type="submission" date="2018-07" db="EMBL/GenBank/DDBJ databases">
        <title>Genomic Encyclopedia of Type Strains, Phase III (KMG-III): the genomes of soil and plant-associated and newly described type strains.</title>
        <authorList>
            <person name="Whitman W."/>
        </authorList>
    </citation>
    <scope>NUCLEOTIDE SEQUENCE [LARGE SCALE GENOMIC DNA]</scope>
    <source>
        <strain evidence="8 9">CECT 7031</strain>
    </source>
</reference>
<gene>
    <name evidence="7" type="primary">atpH</name>
    <name evidence="8" type="ORF">DFP99_0991</name>
</gene>
<proteinExistence type="inferred from homology"/>
<keyword evidence="9" id="KW-1185">Reference proteome</keyword>
<dbReference type="SUPFAM" id="SSF47928">
    <property type="entry name" value="N-terminal domain of the delta subunit of the F1F0-ATP synthase"/>
    <property type="match status" value="1"/>
</dbReference>
<keyword evidence="2 7" id="KW-0813">Transport</keyword>
<keyword evidence="4 7" id="KW-0406">Ion transport</keyword>
<dbReference type="Gene3D" id="1.10.520.20">
    <property type="entry name" value="N-terminal domain of the delta subunit of the F1F0-ATP synthase"/>
    <property type="match status" value="1"/>
</dbReference>
<evidence type="ECO:0000256" key="2">
    <source>
        <dbReference type="ARBA" id="ARBA00022448"/>
    </source>
</evidence>
<name>A0A288Q5B6_9LACO</name>
<dbReference type="InterPro" id="IPR026015">
    <property type="entry name" value="ATP_synth_OSCP/delta_N_sf"/>
</dbReference>
<evidence type="ECO:0000256" key="5">
    <source>
        <dbReference type="ARBA" id="ARBA00023136"/>
    </source>
</evidence>